<dbReference type="EMBL" id="CP017480">
    <property type="protein sequence ID" value="APG04812.1"/>
    <property type="molecule type" value="Genomic_DNA"/>
</dbReference>
<organism evidence="2 3">
    <name type="scientific">Luteibacter rhizovicinus DSM 16549</name>
    <dbReference type="NCBI Taxonomy" id="1440763"/>
    <lineage>
        <taxon>Bacteria</taxon>
        <taxon>Pseudomonadati</taxon>
        <taxon>Pseudomonadota</taxon>
        <taxon>Gammaproteobacteria</taxon>
        <taxon>Lysobacterales</taxon>
        <taxon>Rhodanobacteraceae</taxon>
        <taxon>Luteibacter</taxon>
    </lineage>
</organism>
<keyword evidence="3" id="KW-1185">Reference proteome</keyword>
<proteinExistence type="predicted"/>
<dbReference type="AlphaFoldDB" id="A0A1L3EUW7"/>
<feature type="region of interest" description="Disordered" evidence="1">
    <location>
        <begin position="234"/>
        <end position="263"/>
    </location>
</feature>
<sequence length="263" mass="28662">MLVPTDIVPGRLLSRHGRTRTPRLLGAIRSLLPWMATKPKIALDLHEHGIVAYHAASRKSVFVSFMAMADLCLYRTDHRLFGPANALAFRRDPGDAWIDVLDGDGDGVRLRGEIIGGQLRERGPLALRSLEAGEVLTFHAISDADRLAARAQGAAAFGKTTELQLSRIGLDVDGQRIAIEEIAKLDEGGPDGSLRLFDAHGYMLWSVHTLSLFSADLFVVLMRTMIEAHQYGLPQKNRPPEIHTRAADTGGAGDVTGREDGES</sequence>
<evidence type="ECO:0000313" key="3">
    <source>
        <dbReference type="Proteomes" id="UP000182987"/>
    </source>
</evidence>
<reference evidence="3" key="1">
    <citation type="submission" date="2016-09" db="EMBL/GenBank/DDBJ databases">
        <authorList>
            <person name="Lysoe E."/>
        </authorList>
    </citation>
    <scope>NUCLEOTIDE SEQUENCE [LARGE SCALE GENOMIC DNA]</scope>
    <source>
        <strain evidence="3">LJ96T</strain>
    </source>
</reference>
<evidence type="ECO:0000256" key="1">
    <source>
        <dbReference type="SAM" id="MobiDB-lite"/>
    </source>
</evidence>
<accession>A0A1L3EUW7</accession>
<dbReference type="RefSeq" id="WP_071924967.1">
    <property type="nucleotide sequence ID" value="NZ_CP017480.1"/>
</dbReference>
<gene>
    <name evidence="2" type="ORF">BJI69_13525</name>
</gene>
<dbReference type="STRING" id="1440763.BJI69_13525"/>
<protein>
    <submittedName>
        <fullName evidence="2">Uncharacterized protein</fullName>
    </submittedName>
</protein>
<dbReference type="KEGG" id="lrz:BJI69_13525"/>
<dbReference type="Proteomes" id="UP000182987">
    <property type="component" value="Chromosome"/>
</dbReference>
<evidence type="ECO:0000313" key="2">
    <source>
        <dbReference type="EMBL" id="APG04812.1"/>
    </source>
</evidence>
<dbReference type="OrthoDB" id="6495591at2"/>
<name>A0A1L3EUW7_9GAMM</name>